<feature type="domain" description="DUF1653" evidence="1">
    <location>
        <begin position="13"/>
        <end position="74"/>
    </location>
</feature>
<name>A0A1Q2GZ77_9GAMM</name>
<dbReference type="Gene3D" id="2.30.30.320">
    <property type="entry name" value="DUF1653-like domain"/>
    <property type="match status" value="1"/>
</dbReference>
<accession>A0A1Q2GZ77</accession>
<dbReference type="KEGG" id="paln:B0W48_11880"/>
<evidence type="ECO:0000259" key="1">
    <source>
        <dbReference type="Pfam" id="PF07866"/>
    </source>
</evidence>
<dbReference type="AlphaFoldDB" id="A0A1Q2GZ77"/>
<proteinExistence type="predicted"/>
<reference evidence="2 3" key="1">
    <citation type="submission" date="2017-02" db="EMBL/GenBank/DDBJ databases">
        <title>Complete genome sequence of the cold-active Pseudoalteromonas aliena strain EH1 isolated from Arctic seawater.</title>
        <authorList>
            <person name="Kim E."/>
            <person name="Heo E."/>
            <person name="Kim H."/>
            <person name="Kim D."/>
        </authorList>
    </citation>
    <scope>NUCLEOTIDE SEQUENCE [LARGE SCALE GENOMIC DNA]</scope>
    <source>
        <strain evidence="2 3">EH1</strain>
    </source>
</reference>
<evidence type="ECO:0000313" key="2">
    <source>
        <dbReference type="EMBL" id="AQQ00432.1"/>
    </source>
</evidence>
<organism evidence="2 3">
    <name type="scientific">Pseudoalteromonas aliena</name>
    <dbReference type="NCBI Taxonomy" id="247523"/>
    <lineage>
        <taxon>Bacteria</taxon>
        <taxon>Pseudomonadati</taxon>
        <taxon>Pseudomonadota</taxon>
        <taxon>Gammaproteobacteria</taxon>
        <taxon>Alteromonadales</taxon>
        <taxon>Pseudoalteromonadaceae</taxon>
        <taxon>Pseudoalteromonas</taxon>
    </lineage>
</organism>
<dbReference type="Pfam" id="PF07866">
    <property type="entry name" value="DUF1653"/>
    <property type="match status" value="1"/>
</dbReference>
<evidence type="ECO:0000313" key="3">
    <source>
        <dbReference type="Proteomes" id="UP000188243"/>
    </source>
</evidence>
<dbReference type="Proteomes" id="UP000188243">
    <property type="component" value="Chromosome"/>
</dbReference>
<dbReference type="InterPro" id="IPR023387">
    <property type="entry name" value="DUF1653-like_dom"/>
</dbReference>
<gene>
    <name evidence="2" type="ORF">B0W48_11880</name>
</gene>
<sequence length="79" mass="9037">MTTAIKPLSLKPGIYQHYKGPQYKVLYQATHSETQEQLVIYQALYGEFGIWARPLSMFNETIEKDGKTIPRFAYLGPAV</sequence>
<dbReference type="RefSeq" id="WP_077537121.1">
    <property type="nucleotide sequence ID" value="NZ_CP019628.1"/>
</dbReference>
<dbReference type="EMBL" id="CP019628">
    <property type="protein sequence ID" value="AQQ00432.1"/>
    <property type="molecule type" value="Genomic_DNA"/>
</dbReference>
<dbReference type="InterPro" id="IPR037135">
    <property type="entry name" value="DUF1653-like_dom_sf"/>
</dbReference>
<dbReference type="STRING" id="247523.B0W48_11880"/>
<protein>
    <recommendedName>
        <fullName evidence="1">DUF1653 domain-containing protein</fullName>
    </recommendedName>
</protein>